<evidence type="ECO:0000313" key="12">
    <source>
        <dbReference type="Proteomes" id="UP000007796"/>
    </source>
</evidence>
<protein>
    <recommendedName>
        <fullName evidence="1">non-specific serine/threonine protein kinase</fullName>
        <ecNumber evidence="1">2.7.11.1</ecNumber>
    </recommendedName>
</protein>
<organism evidence="12">
    <name type="scientific">Grosmannia clavigera (strain kw1407 / UAMH 11150)</name>
    <name type="common">Blue stain fungus</name>
    <name type="synonym">Graphiocladiella clavigera</name>
    <dbReference type="NCBI Taxonomy" id="655863"/>
    <lineage>
        <taxon>Eukaryota</taxon>
        <taxon>Fungi</taxon>
        <taxon>Dikarya</taxon>
        <taxon>Ascomycota</taxon>
        <taxon>Pezizomycotina</taxon>
        <taxon>Sordariomycetes</taxon>
        <taxon>Sordariomycetidae</taxon>
        <taxon>Ophiostomatales</taxon>
        <taxon>Ophiostomataceae</taxon>
        <taxon>Leptographium</taxon>
    </lineage>
</organism>
<evidence type="ECO:0000256" key="7">
    <source>
        <dbReference type="ARBA" id="ARBA00047899"/>
    </source>
</evidence>
<accession>F0XC42</accession>
<keyword evidence="12" id="KW-1185">Reference proteome</keyword>
<dbReference type="PANTHER" id="PTHR24419:SF18">
    <property type="entry name" value="SERINE_THREONINE-PROTEIN KINASE HASPIN"/>
    <property type="match status" value="1"/>
</dbReference>
<dbReference type="eggNOG" id="KOG2464">
    <property type="taxonomic scope" value="Eukaryota"/>
</dbReference>
<dbReference type="PANTHER" id="PTHR24419">
    <property type="entry name" value="INTERLEUKIN-1 RECEPTOR-ASSOCIATED KINASE"/>
    <property type="match status" value="1"/>
</dbReference>
<keyword evidence="2" id="KW-0723">Serine/threonine-protein kinase</keyword>
<gene>
    <name evidence="11" type="ORF">CMQ_1137</name>
</gene>
<dbReference type="SMART" id="SM01331">
    <property type="entry name" value="DUF3635"/>
    <property type="match status" value="1"/>
</dbReference>
<dbReference type="InterPro" id="IPR011009">
    <property type="entry name" value="Kinase-like_dom_sf"/>
</dbReference>
<dbReference type="OrthoDB" id="21018at2759"/>
<dbReference type="Pfam" id="PF12330">
    <property type="entry name" value="Haspin_kinase"/>
    <property type="match status" value="1"/>
</dbReference>
<sequence>MLGTLTVRTYGKKTGSRTKQGLFYTKLPSSPTDRKKRHRQIESKAIDGLSEQLTLVSLDTTHEPTESGHTTPPVPAKQVEPQEHLVETDKEIESDKVAVEENDVDQTGHTAVEDQLSGTSEIFDSYLDDSIEQGLRVLTWTDMCPPGDRIEKIAEASYAEVYRVTNVRGTSIIKAIRLSSPIKPQTKAQMKSGLVDEEPHDEEDLRGELAISELLADIPGFVVYKERYIVRGRTTKDLLETHQTFHRRAKRQDPDRLQFYPSPSRYLEDTRFLVIELGDAGKALEDIVVQSVWQLWDVFLHVAIALARAEDQAGFEHRDLHEGNLCVRQITPPREKTEKDEESVMFGYSGLDITILDYGLSRADEPGSGTTGEPIAFDLEKDLSLFTSTHAAQCKVYRQMRSYLLKGDRVHLPPSCHQRPYDNGPDGRPISWKDFSPYTNVLWLAYLYGYLVRSFSGEKRDLASFRRLTRELWLHMDPNAPPAILSFASAADIVRFSVEAGWMTEEQLMGVGGNDTFNGGRAVEDGDGESQLLLETPDQSVCGSGSIVKAQTTDSGELEPSRPPRRRRPVVRYC</sequence>
<evidence type="ECO:0000256" key="1">
    <source>
        <dbReference type="ARBA" id="ARBA00012513"/>
    </source>
</evidence>
<dbReference type="Gene3D" id="1.10.510.10">
    <property type="entry name" value="Transferase(Phosphotransferase) domain 1"/>
    <property type="match status" value="1"/>
</dbReference>
<dbReference type="InParanoid" id="F0XC42"/>
<dbReference type="GO" id="GO:0072354">
    <property type="term" value="F:histone H3T3 kinase activity"/>
    <property type="evidence" value="ECO:0007669"/>
    <property type="project" value="TreeGrafter"/>
</dbReference>
<dbReference type="Gene3D" id="3.30.200.20">
    <property type="entry name" value="Phosphorylase Kinase, domain 1"/>
    <property type="match status" value="1"/>
</dbReference>
<feature type="domain" description="Protein kinase" evidence="10">
    <location>
        <begin position="147"/>
        <end position="574"/>
    </location>
</feature>
<dbReference type="Proteomes" id="UP000007796">
    <property type="component" value="Unassembled WGS sequence"/>
</dbReference>
<evidence type="ECO:0000256" key="6">
    <source>
        <dbReference type="ARBA" id="ARBA00022840"/>
    </source>
</evidence>
<comment type="catalytic activity">
    <reaction evidence="7">
        <text>L-threonyl-[protein] + ATP = O-phospho-L-threonyl-[protein] + ADP + H(+)</text>
        <dbReference type="Rhea" id="RHEA:46608"/>
        <dbReference type="Rhea" id="RHEA-COMP:11060"/>
        <dbReference type="Rhea" id="RHEA-COMP:11605"/>
        <dbReference type="ChEBI" id="CHEBI:15378"/>
        <dbReference type="ChEBI" id="CHEBI:30013"/>
        <dbReference type="ChEBI" id="CHEBI:30616"/>
        <dbReference type="ChEBI" id="CHEBI:61977"/>
        <dbReference type="ChEBI" id="CHEBI:456216"/>
        <dbReference type="EC" id="2.7.11.1"/>
    </reaction>
</comment>
<reference evidence="11 12" key="1">
    <citation type="journal article" date="2011" name="Proc. Natl. Acad. Sci. U.S.A.">
        <title>Genome and transcriptome analyses of the mountain pine beetle-fungal symbiont Grosmannia clavigera, a lodgepole pine pathogen.</title>
        <authorList>
            <person name="DiGuistini S."/>
            <person name="Wang Y."/>
            <person name="Liao N.Y."/>
            <person name="Taylor G."/>
            <person name="Tanguay P."/>
            <person name="Feau N."/>
            <person name="Henrissat B."/>
            <person name="Chan S.K."/>
            <person name="Hesse-Orce U."/>
            <person name="Alamouti S.M."/>
            <person name="Tsui C.K.M."/>
            <person name="Docking R.T."/>
            <person name="Levasseur A."/>
            <person name="Haridas S."/>
            <person name="Robertson G."/>
            <person name="Birol I."/>
            <person name="Holt R.A."/>
            <person name="Marra M.A."/>
            <person name="Hamelin R.C."/>
            <person name="Hirst M."/>
            <person name="Jones S.J.M."/>
            <person name="Bohlmann J."/>
            <person name="Breuil C."/>
        </authorList>
    </citation>
    <scope>NUCLEOTIDE SEQUENCE [LARGE SCALE GENOMIC DNA]</scope>
    <source>
        <strain evidence="12">kw1407 / UAMH 11150</strain>
    </source>
</reference>
<evidence type="ECO:0000259" key="10">
    <source>
        <dbReference type="PROSITE" id="PS50011"/>
    </source>
</evidence>
<dbReference type="EMBL" id="GL629765">
    <property type="protein sequence ID" value="EFX04209.1"/>
    <property type="molecule type" value="Genomic_DNA"/>
</dbReference>
<proteinExistence type="predicted"/>
<evidence type="ECO:0000256" key="4">
    <source>
        <dbReference type="ARBA" id="ARBA00022741"/>
    </source>
</evidence>
<name>F0XC42_GROCL</name>
<keyword evidence="4" id="KW-0547">Nucleotide-binding</keyword>
<dbReference type="EC" id="2.7.11.1" evidence="1"/>
<dbReference type="STRING" id="655863.F0XC42"/>
<dbReference type="InterPro" id="IPR024604">
    <property type="entry name" value="GSG2_C"/>
</dbReference>
<dbReference type="RefSeq" id="XP_014173691.1">
    <property type="nucleotide sequence ID" value="XM_014318216.1"/>
</dbReference>
<dbReference type="HOGENOM" id="CLU_019103_2_0_1"/>
<keyword evidence="5" id="KW-0418">Kinase</keyword>
<evidence type="ECO:0000313" key="11">
    <source>
        <dbReference type="EMBL" id="EFX04209.1"/>
    </source>
</evidence>
<evidence type="ECO:0000256" key="5">
    <source>
        <dbReference type="ARBA" id="ARBA00022777"/>
    </source>
</evidence>
<dbReference type="GO" id="GO:0035556">
    <property type="term" value="P:intracellular signal transduction"/>
    <property type="evidence" value="ECO:0007669"/>
    <property type="project" value="TreeGrafter"/>
</dbReference>
<evidence type="ECO:0000256" key="9">
    <source>
        <dbReference type="SAM" id="MobiDB-lite"/>
    </source>
</evidence>
<dbReference type="GO" id="GO:0005524">
    <property type="term" value="F:ATP binding"/>
    <property type="evidence" value="ECO:0007669"/>
    <property type="project" value="UniProtKB-KW"/>
</dbReference>
<dbReference type="GO" id="GO:0005634">
    <property type="term" value="C:nucleus"/>
    <property type="evidence" value="ECO:0007669"/>
    <property type="project" value="TreeGrafter"/>
</dbReference>
<feature type="region of interest" description="Disordered" evidence="9">
    <location>
        <begin position="548"/>
        <end position="570"/>
    </location>
</feature>
<evidence type="ECO:0000256" key="3">
    <source>
        <dbReference type="ARBA" id="ARBA00022679"/>
    </source>
</evidence>
<dbReference type="PROSITE" id="PS50011">
    <property type="entry name" value="PROTEIN_KINASE_DOM"/>
    <property type="match status" value="1"/>
</dbReference>
<dbReference type="AlphaFoldDB" id="F0XC42"/>
<keyword evidence="3" id="KW-0808">Transferase</keyword>
<dbReference type="GeneID" id="25973982"/>
<evidence type="ECO:0000256" key="2">
    <source>
        <dbReference type="ARBA" id="ARBA00022527"/>
    </source>
</evidence>
<evidence type="ECO:0000256" key="8">
    <source>
        <dbReference type="ARBA" id="ARBA00048679"/>
    </source>
</evidence>
<feature type="region of interest" description="Disordered" evidence="9">
    <location>
        <begin position="19"/>
        <end position="39"/>
    </location>
</feature>
<comment type="catalytic activity">
    <reaction evidence="8">
        <text>L-seryl-[protein] + ATP = O-phospho-L-seryl-[protein] + ADP + H(+)</text>
        <dbReference type="Rhea" id="RHEA:17989"/>
        <dbReference type="Rhea" id="RHEA-COMP:9863"/>
        <dbReference type="Rhea" id="RHEA-COMP:11604"/>
        <dbReference type="ChEBI" id="CHEBI:15378"/>
        <dbReference type="ChEBI" id="CHEBI:29999"/>
        <dbReference type="ChEBI" id="CHEBI:30616"/>
        <dbReference type="ChEBI" id="CHEBI:83421"/>
        <dbReference type="ChEBI" id="CHEBI:456216"/>
        <dbReference type="EC" id="2.7.11.1"/>
    </reaction>
</comment>
<dbReference type="InterPro" id="IPR000719">
    <property type="entry name" value="Prot_kinase_dom"/>
</dbReference>
<dbReference type="GO" id="GO:0005737">
    <property type="term" value="C:cytoplasm"/>
    <property type="evidence" value="ECO:0007669"/>
    <property type="project" value="TreeGrafter"/>
</dbReference>
<dbReference type="GO" id="GO:0000278">
    <property type="term" value="P:mitotic cell cycle"/>
    <property type="evidence" value="ECO:0007669"/>
    <property type="project" value="TreeGrafter"/>
</dbReference>
<keyword evidence="6" id="KW-0067">ATP-binding</keyword>
<dbReference type="SUPFAM" id="SSF56112">
    <property type="entry name" value="Protein kinase-like (PK-like)"/>
    <property type="match status" value="1"/>
</dbReference>